<name>A0A1H3AYL3_9GAMM</name>
<organism evidence="3 4">
    <name type="scientific">Marinobacter mobilis</name>
    <dbReference type="NCBI Taxonomy" id="488533"/>
    <lineage>
        <taxon>Bacteria</taxon>
        <taxon>Pseudomonadati</taxon>
        <taxon>Pseudomonadota</taxon>
        <taxon>Gammaproteobacteria</taxon>
        <taxon>Pseudomonadales</taxon>
        <taxon>Marinobacteraceae</taxon>
        <taxon>Marinobacter</taxon>
    </lineage>
</organism>
<dbReference type="OrthoDB" id="9795746at2"/>
<accession>A0A1H3AYL3</accession>
<reference evidence="3 4" key="1">
    <citation type="submission" date="2016-10" db="EMBL/GenBank/DDBJ databases">
        <authorList>
            <person name="de Groot N.N."/>
        </authorList>
    </citation>
    <scope>NUCLEOTIDE SEQUENCE [LARGE SCALE GENOMIC DNA]</scope>
    <source>
        <strain evidence="3 4">CGMCC 1.7059</strain>
    </source>
</reference>
<dbReference type="GO" id="GO:0016757">
    <property type="term" value="F:glycosyltransferase activity"/>
    <property type="evidence" value="ECO:0007669"/>
    <property type="project" value="InterPro"/>
</dbReference>
<dbReference type="SUPFAM" id="SSF53756">
    <property type="entry name" value="UDP-Glycosyltransferase/glycogen phosphorylase"/>
    <property type="match status" value="1"/>
</dbReference>
<evidence type="ECO:0000313" key="3">
    <source>
        <dbReference type="EMBL" id="SDX34675.1"/>
    </source>
</evidence>
<dbReference type="GO" id="GO:1901135">
    <property type="term" value="P:carbohydrate derivative metabolic process"/>
    <property type="evidence" value="ECO:0007669"/>
    <property type="project" value="UniProtKB-ARBA"/>
</dbReference>
<dbReference type="Gene3D" id="3.40.50.2000">
    <property type="entry name" value="Glycogen Phosphorylase B"/>
    <property type="match status" value="2"/>
</dbReference>
<keyword evidence="3" id="KW-0808">Transferase</keyword>
<dbReference type="Pfam" id="PF13439">
    <property type="entry name" value="Glyco_transf_4"/>
    <property type="match status" value="1"/>
</dbReference>
<dbReference type="Pfam" id="PF00534">
    <property type="entry name" value="Glycos_transf_1"/>
    <property type="match status" value="1"/>
</dbReference>
<sequence>MSVPHWRIALVLATPGGTWGGMETHVRDLAQDLTSRGHEVCVLGHPDFSQRFAAPVRFCPMPMHLGRRNPLLKFRLRRALDKLHPDICHAHGNKAAQLIQGYSTSVRIGTVHGQKSSLSPFLSMDGVIAINHDQFQRLAHSNKTLIYNGITPPAKNAPLPSAFSRPLVVTAGRLEPVKGYEALIRAWARLTLPGHLVIAGDGSLRQTLERLIVALGLTESVSLIGYSDAVAAWLTQADACVISSQREGFPYLLVEALQCGCPVLSTPVGGASDFLPPDFLADDGSEAALANLLSRHLEDPANLKQAQSECMRQAREELTLEAMTASVCDFYQRCLGGRSLSTGATPD</sequence>
<keyword evidence="4" id="KW-1185">Reference proteome</keyword>
<dbReference type="Proteomes" id="UP000199675">
    <property type="component" value="Unassembled WGS sequence"/>
</dbReference>
<dbReference type="RefSeq" id="WP_091815399.1">
    <property type="nucleotide sequence ID" value="NZ_FNNE01000008.1"/>
</dbReference>
<dbReference type="PANTHER" id="PTHR12526">
    <property type="entry name" value="GLYCOSYLTRANSFERASE"/>
    <property type="match status" value="1"/>
</dbReference>
<dbReference type="EMBL" id="FNNE01000008">
    <property type="protein sequence ID" value="SDX34675.1"/>
    <property type="molecule type" value="Genomic_DNA"/>
</dbReference>
<dbReference type="AlphaFoldDB" id="A0A1H3AYL3"/>
<proteinExistence type="predicted"/>
<evidence type="ECO:0000259" key="2">
    <source>
        <dbReference type="Pfam" id="PF13439"/>
    </source>
</evidence>
<evidence type="ECO:0000313" key="4">
    <source>
        <dbReference type="Proteomes" id="UP000199675"/>
    </source>
</evidence>
<dbReference type="STRING" id="488533.SAMN04487960_108148"/>
<dbReference type="CDD" id="cd03811">
    <property type="entry name" value="GT4_GT28_WabH-like"/>
    <property type="match status" value="1"/>
</dbReference>
<feature type="domain" description="Glycosyl transferase family 1" evidence="1">
    <location>
        <begin position="165"/>
        <end position="306"/>
    </location>
</feature>
<feature type="domain" description="Glycosyltransferase subfamily 4-like N-terminal" evidence="2">
    <location>
        <begin position="19"/>
        <end position="115"/>
    </location>
</feature>
<protein>
    <submittedName>
        <fullName evidence="3">Glycosyltransferase involved in cell wall bisynthesis</fullName>
    </submittedName>
</protein>
<dbReference type="InterPro" id="IPR028098">
    <property type="entry name" value="Glyco_trans_4-like_N"/>
</dbReference>
<dbReference type="InterPro" id="IPR001296">
    <property type="entry name" value="Glyco_trans_1"/>
</dbReference>
<gene>
    <name evidence="3" type="ORF">SAMN04487960_108148</name>
</gene>
<evidence type="ECO:0000259" key="1">
    <source>
        <dbReference type="Pfam" id="PF00534"/>
    </source>
</evidence>